<dbReference type="Proteomes" id="UP000216113">
    <property type="component" value="Unassembled WGS sequence"/>
</dbReference>
<evidence type="ECO:0000313" key="3">
    <source>
        <dbReference type="Proteomes" id="UP000216113"/>
    </source>
</evidence>
<dbReference type="InterPro" id="IPR032710">
    <property type="entry name" value="NTF2-like_dom_sf"/>
</dbReference>
<dbReference type="SUPFAM" id="SSF54427">
    <property type="entry name" value="NTF2-like"/>
    <property type="match status" value="1"/>
</dbReference>
<organism evidence="2 3">
    <name type="scientific">Pseudomonas fragi</name>
    <dbReference type="NCBI Taxonomy" id="296"/>
    <lineage>
        <taxon>Bacteria</taxon>
        <taxon>Pseudomonadati</taxon>
        <taxon>Pseudomonadota</taxon>
        <taxon>Gammaproteobacteria</taxon>
        <taxon>Pseudomonadales</taxon>
        <taxon>Pseudomonadaceae</taxon>
        <taxon>Pseudomonas</taxon>
    </lineage>
</organism>
<reference evidence="2 3" key="1">
    <citation type="submission" date="2017-08" db="EMBL/GenBank/DDBJ databases">
        <title>Genomic and metabolic characterisation of spoilage-associated Pseudomonas species.</title>
        <authorList>
            <person name="Stanborough T."/>
            <person name="Fegan N."/>
            <person name="Powell S.M."/>
            <person name="Singh T."/>
            <person name="Tamplin M.L."/>
            <person name="Chandry P.S."/>
        </authorList>
    </citation>
    <scope>NUCLEOTIDE SEQUENCE [LARGE SCALE GENOMIC DNA]</scope>
    <source>
        <strain evidence="2 3">F1820</strain>
    </source>
</reference>
<dbReference type="Pfam" id="PF14534">
    <property type="entry name" value="DUF4440"/>
    <property type="match status" value="1"/>
</dbReference>
<sequence>MHCDSAITALIRSLENQRYQAMQQGDLDTFQRLAHPALVYVHSNGVKDDLAAYLNKCRAGLYHYHRIDHSVHEVRVCGAIALVFGQMSADIVSHGVAKKLNNLTLSVWQKSQGQWQLTAYQPTPVIARPVTPCAFTQGDLPHVNAPIYL</sequence>
<feature type="domain" description="DUF4440" evidence="1">
    <location>
        <begin position="11"/>
        <end position="117"/>
    </location>
</feature>
<name>A0A266LQY8_PSEFR</name>
<accession>A0A266LQY8</accession>
<evidence type="ECO:0000259" key="1">
    <source>
        <dbReference type="Pfam" id="PF14534"/>
    </source>
</evidence>
<dbReference type="AlphaFoldDB" id="A0A266LQY8"/>
<comment type="caution">
    <text evidence="2">The sequence shown here is derived from an EMBL/GenBank/DDBJ whole genome shotgun (WGS) entry which is preliminary data.</text>
</comment>
<proteinExistence type="predicted"/>
<dbReference type="EMBL" id="NQKL01000014">
    <property type="protein sequence ID" value="OZY40508.1"/>
    <property type="molecule type" value="Genomic_DNA"/>
</dbReference>
<gene>
    <name evidence="2" type="ORF">CJF43_16850</name>
</gene>
<protein>
    <submittedName>
        <fullName evidence="2">DUF4440 domain-containing protein</fullName>
    </submittedName>
</protein>
<dbReference type="Gene3D" id="3.10.450.50">
    <property type="match status" value="1"/>
</dbReference>
<dbReference type="RefSeq" id="WP_095030143.1">
    <property type="nucleotide sequence ID" value="NZ_NQKL01000014.1"/>
</dbReference>
<dbReference type="InterPro" id="IPR027843">
    <property type="entry name" value="DUF4440"/>
</dbReference>
<evidence type="ECO:0000313" key="2">
    <source>
        <dbReference type="EMBL" id="OZY40508.1"/>
    </source>
</evidence>